<evidence type="ECO:0000256" key="3">
    <source>
        <dbReference type="ARBA" id="ARBA00023159"/>
    </source>
</evidence>
<dbReference type="STRING" id="224129.A0A1W4X2M3"/>
<dbReference type="Pfam" id="PF03131">
    <property type="entry name" value="bZIP_Maf"/>
    <property type="match status" value="1"/>
</dbReference>
<feature type="region of interest" description="Disordered" evidence="7">
    <location>
        <begin position="605"/>
        <end position="635"/>
    </location>
</feature>
<evidence type="ECO:0000256" key="1">
    <source>
        <dbReference type="ARBA" id="ARBA00023015"/>
    </source>
</evidence>
<evidence type="ECO:0000256" key="2">
    <source>
        <dbReference type="ARBA" id="ARBA00023125"/>
    </source>
</evidence>
<accession>A0A1W4X2M3</accession>
<dbReference type="CTD" id="42743"/>
<keyword evidence="2" id="KW-0238">DNA-binding</keyword>
<dbReference type="GO" id="GO:0005634">
    <property type="term" value="C:nucleus"/>
    <property type="evidence" value="ECO:0007669"/>
    <property type="project" value="TreeGrafter"/>
</dbReference>
<name>A0A1W4X2M3_AGRPL</name>
<feature type="compositionally biased region" description="Polar residues" evidence="7">
    <location>
        <begin position="710"/>
        <end position="720"/>
    </location>
</feature>
<dbReference type="CDD" id="cd14698">
    <property type="entry name" value="bZIP_CNC"/>
    <property type="match status" value="1"/>
</dbReference>
<keyword evidence="4" id="KW-0804">Transcription</keyword>
<feature type="compositionally biased region" description="Polar residues" evidence="7">
    <location>
        <begin position="353"/>
        <end position="365"/>
    </location>
</feature>
<gene>
    <name evidence="10" type="primary">LOC108738226</name>
</gene>
<keyword evidence="6" id="KW-0175">Coiled coil</keyword>
<dbReference type="FunFam" id="1.10.880.10:FF:000004">
    <property type="entry name" value="Nuclear factor, erythroid 2"/>
    <property type="match status" value="1"/>
</dbReference>
<dbReference type="InterPro" id="IPR004827">
    <property type="entry name" value="bZIP"/>
</dbReference>
<evidence type="ECO:0000313" key="9">
    <source>
        <dbReference type="Proteomes" id="UP000192223"/>
    </source>
</evidence>
<dbReference type="KEGG" id="apln:108738226"/>
<feature type="coiled-coil region" evidence="6">
    <location>
        <begin position="850"/>
        <end position="877"/>
    </location>
</feature>
<keyword evidence="3" id="KW-0010">Activator</keyword>
<dbReference type="GeneID" id="108738226"/>
<evidence type="ECO:0000259" key="8">
    <source>
        <dbReference type="PROSITE" id="PS50217"/>
    </source>
</evidence>
<feature type="domain" description="BZIP" evidence="8">
    <location>
        <begin position="832"/>
        <end position="895"/>
    </location>
</feature>
<dbReference type="FunCoup" id="A0A1W4X2M3">
    <property type="interactions" value="142"/>
</dbReference>
<dbReference type="Gene3D" id="1.10.880.10">
    <property type="entry name" value="Transcription factor, Skn-1-like, DNA-binding domain"/>
    <property type="match status" value="1"/>
</dbReference>
<feature type="compositionally biased region" description="Basic and acidic residues" evidence="7">
    <location>
        <begin position="939"/>
        <end position="952"/>
    </location>
</feature>
<dbReference type="GO" id="GO:0000978">
    <property type="term" value="F:RNA polymerase II cis-regulatory region sequence-specific DNA binding"/>
    <property type="evidence" value="ECO:0007669"/>
    <property type="project" value="InterPro"/>
</dbReference>
<evidence type="ECO:0000256" key="4">
    <source>
        <dbReference type="ARBA" id="ARBA00023163"/>
    </source>
</evidence>
<feature type="region of interest" description="Disordered" evidence="7">
    <location>
        <begin position="707"/>
        <end position="727"/>
    </location>
</feature>
<dbReference type="Proteomes" id="UP000192223">
    <property type="component" value="Unplaced"/>
</dbReference>
<feature type="compositionally biased region" description="Basic and acidic residues" evidence="7">
    <location>
        <begin position="179"/>
        <end position="188"/>
    </location>
</feature>
<dbReference type="RefSeq" id="XP_018327032.1">
    <property type="nucleotide sequence ID" value="XM_018471530.1"/>
</dbReference>
<evidence type="ECO:0000313" key="10">
    <source>
        <dbReference type="RefSeq" id="XP_018327032.1"/>
    </source>
</evidence>
<dbReference type="PANTHER" id="PTHR24411">
    <property type="entry name" value="NUCLEAR FACTOR ERYTHROID 2-RELATED FACTOR"/>
    <property type="match status" value="1"/>
</dbReference>
<feature type="region of interest" description="Disordered" evidence="7">
    <location>
        <begin position="761"/>
        <end position="792"/>
    </location>
</feature>
<organism evidence="9 10">
    <name type="scientific">Agrilus planipennis</name>
    <name type="common">Emerald ash borer</name>
    <name type="synonym">Agrilus marcopoli</name>
    <dbReference type="NCBI Taxonomy" id="224129"/>
    <lineage>
        <taxon>Eukaryota</taxon>
        <taxon>Metazoa</taxon>
        <taxon>Ecdysozoa</taxon>
        <taxon>Arthropoda</taxon>
        <taxon>Hexapoda</taxon>
        <taxon>Insecta</taxon>
        <taxon>Pterygota</taxon>
        <taxon>Neoptera</taxon>
        <taxon>Endopterygota</taxon>
        <taxon>Coleoptera</taxon>
        <taxon>Polyphaga</taxon>
        <taxon>Elateriformia</taxon>
        <taxon>Buprestoidea</taxon>
        <taxon>Buprestidae</taxon>
        <taxon>Agrilinae</taxon>
        <taxon>Agrilus</taxon>
    </lineage>
</organism>
<evidence type="ECO:0000256" key="7">
    <source>
        <dbReference type="SAM" id="MobiDB-lite"/>
    </source>
</evidence>
<keyword evidence="9" id="KW-1185">Reference proteome</keyword>
<dbReference type="InterPro" id="IPR047167">
    <property type="entry name" value="NFE2-like"/>
</dbReference>
<dbReference type="SMART" id="SM00338">
    <property type="entry name" value="BRLZ"/>
    <property type="match status" value="1"/>
</dbReference>
<keyword evidence="1" id="KW-0805">Transcription regulation</keyword>
<proteinExistence type="predicted"/>
<dbReference type="SUPFAM" id="SSF47454">
    <property type="entry name" value="A DNA-binding domain in eukaryotic transcription factors"/>
    <property type="match status" value="1"/>
</dbReference>
<dbReference type="PANTHER" id="PTHR24411:SF55">
    <property type="entry name" value="SEGMENTATION PROTEIN CAP'N'COLLAR"/>
    <property type="match status" value="1"/>
</dbReference>
<sequence length="952" mass="106509">MISLKKRCRDELLHLALILSLLRVSPEISLENDPFGIVTDLDLNNGTTWRYINPNVLRSHYVHPKNLDSVLLNYEQEVFADLNLLGRYDRINIIQNQNITSYLLNVNNTTTNSDSSAPTQPLPPVHIPSNDQTPTIEGSSLNAAGIDIELTQEDMDLIEVLWKQDVDLGFSLEPIVDQEPEKPGENKVNDSVPTSGEDDIEKLKELAKINDESVNKVPEEEAKEIDPWVGLNYTIDTETGEYVIKEDLNEPVSGAAYSSSCDLPLEDLSLPLPEYLLEEALQLIGLDDETPETGVNAKEIENVSFAPDKQDVHPAEPVGTETAEISENLLLESVLPSADSNLAAPEKADSLLAGSQSPKEASTSEEAGKEVKLEDDLDILADMIQTSQFHHPHPHHRAFQGRMPFVRTMSMEQRWQDLANLLSLPNPSDSNAMPHPFSHHHALHNYSHPHSHNMGYGPDAARGVLLHNATLTPPMGDLNSSVPYANIAKVFFAGGTNLGNAVATSMNLTNSSEPMGESAPTPHYKVEPSHDIMYYQNGSEINQTDGFLSSILNDEDLQLMDMAMNEGMYTMRMLDGNNAITNLSMNGTGASSMSRADIERMDTSSDSAVSSMGSERVPSDGEWCDGGSDSGHTSGDQYVVDYHNTKYRPFDYSYTSRQHTNSLGSTESARLQPVAQKKHQMFGKRYFQEQGTTNSISQPPTPVKYEYKDPSSTPYHSPNHTEGAVGPKIPEMKYSCSMELARQSQLGRNPLDHIQHNHTYHLPSENAGAMQRPVSRDKLKGKKSDEEHLTRDEKKARALNVPISVDDIINLPMDEFNERLSKYDLSETQLSLIRDIRRRGKNKVAAQNCRKRKLDQILNLADEVKEIRDRKMRIANEHEYMMQECQRMKDKYQQLYRHVFQNLRDPDGNPYSPYQYSLQTSADGSILIVPRTNNSLSNSERKDPPPSQGHKE</sequence>
<feature type="region of interest" description="Disordered" evidence="7">
    <location>
        <begin position="177"/>
        <end position="196"/>
    </location>
</feature>
<dbReference type="InterPro" id="IPR004826">
    <property type="entry name" value="bZIP_Maf"/>
</dbReference>
<reference evidence="10" key="1">
    <citation type="submission" date="2025-08" db="UniProtKB">
        <authorList>
            <consortium name="RefSeq"/>
        </authorList>
    </citation>
    <scope>IDENTIFICATION</scope>
    <source>
        <tissue evidence="10">Entire body</tissue>
    </source>
</reference>
<feature type="compositionally biased region" description="Basic and acidic residues" evidence="7">
    <location>
        <begin position="774"/>
        <end position="792"/>
    </location>
</feature>
<dbReference type="GO" id="GO:0000981">
    <property type="term" value="F:DNA-binding transcription factor activity, RNA polymerase II-specific"/>
    <property type="evidence" value="ECO:0007669"/>
    <property type="project" value="TreeGrafter"/>
</dbReference>
<dbReference type="InterPro" id="IPR008917">
    <property type="entry name" value="TF_DNA-bd_sf"/>
</dbReference>
<dbReference type="OrthoDB" id="7458135at2759"/>
<feature type="compositionally biased region" description="Low complexity" evidence="7">
    <location>
        <begin position="625"/>
        <end position="635"/>
    </location>
</feature>
<feature type="region of interest" description="Disordered" evidence="7">
    <location>
        <begin position="930"/>
        <end position="952"/>
    </location>
</feature>
<feature type="region of interest" description="Disordered" evidence="7">
    <location>
        <begin position="349"/>
        <end position="371"/>
    </location>
</feature>
<dbReference type="PROSITE" id="PS50217">
    <property type="entry name" value="BZIP"/>
    <property type="match status" value="1"/>
</dbReference>
<dbReference type="AlphaFoldDB" id="A0A1W4X2M3"/>
<evidence type="ECO:0000256" key="5">
    <source>
        <dbReference type="ARBA" id="ARBA00023242"/>
    </source>
</evidence>
<protein>
    <submittedName>
        <fullName evidence="10">Segmentation protein cap'n'collar isoform X1</fullName>
    </submittedName>
</protein>
<dbReference type="PROSITE" id="PS00036">
    <property type="entry name" value="BZIP_BASIC"/>
    <property type="match status" value="1"/>
</dbReference>
<evidence type="ECO:0000256" key="6">
    <source>
        <dbReference type="SAM" id="Coils"/>
    </source>
</evidence>
<keyword evidence="5" id="KW-0539">Nucleus</keyword>
<dbReference type="InParanoid" id="A0A1W4X2M3"/>